<accession>A0A845F2J5</accession>
<evidence type="ECO:0000256" key="4">
    <source>
        <dbReference type="ARBA" id="ARBA00023157"/>
    </source>
</evidence>
<sequence>MAKPKKKLKRSARWFFLIVGIVLVLLVISMRFKPFADTKGFQLENQPFLGEETAPVELVAFGDYRCPSCQSFNHSFFPLIQEELIATGKVKFYFVQHPFVDEDSTKAAEFAEVVYQELGNDVFWQFHHVVYDELQVDKNKPTLSFLTETLGGLVSEEETDKVVAAYKSGAGEKAVEADLAYANKQNVSATSALLVDGKRFEGNSLSELNSMVENSTSE</sequence>
<comment type="caution">
    <text evidence="8">The sequence shown here is derived from an EMBL/GenBank/DDBJ whole genome shotgun (WGS) entry which is preliminary data.</text>
</comment>
<reference evidence="8 9" key="1">
    <citation type="submission" date="2019-11" db="EMBL/GenBank/DDBJ databases">
        <title>Genome sequences of 17 halophilic strains isolated from different environments.</title>
        <authorList>
            <person name="Furrow R.E."/>
        </authorList>
    </citation>
    <scope>NUCLEOTIDE SEQUENCE [LARGE SCALE GENOMIC DNA]</scope>
    <source>
        <strain evidence="8 9">22506_14_FS</strain>
    </source>
</reference>
<evidence type="ECO:0000256" key="5">
    <source>
        <dbReference type="ARBA" id="ARBA00023284"/>
    </source>
</evidence>
<keyword evidence="3" id="KW-0560">Oxidoreductase</keyword>
<dbReference type="InterPro" id="IPR012336">
    <property type="entry name" value="Thioredoxin-like_fold"/>
</dbReference>
<dbReference type="Gene3D" id="3.40.30.10">
    <property type="entry name" value="Glutaredoxin"/>
    <property type="match status" value="1"/>
</dbReference>
<dbReference type="Proteomes" id="UP000447833">
    <property type="component" value="Unassembled WGS sequence"/>
</dbReference>
<feature type="domain" description="Thioredoxin-like fold" evidence="7">
    <location>
        <begin position="44"/>
        <end position="213"/>
    </location>
</feature>
<dbReference type="SUPFAM" id="SSF52833">
    <property type="entry name" value="Thioredoxin-like"/>
    <property type="match status" value="1"/>
</dbReference>
<keyword evidence="2" id="KW-0732">Signal</keyword>
<dbReference type="GO" id="GO:0016491">
    <property type="term" value="F:oxidoreductase activity"/>
    <property type="evidence" value="ECO:0007669"/>
    <property type="project" value="UniProtKB-KW"/>
</dbReference>
<dbReference type="InterPro" id="IPR036249">
    <property type="entry name" value="Thioredoxin-like_sf"/>
</dbReference>
<protein>
    <submittedName>
        <fullName evidence="8">Thioredoxin domain-containing protein</fullName>
    </submittedName>
</protein>
<dbReference type="PANTHER" id="PTHR13887">
    <property type="entry name" value="GLUTATHIONE S-TRANSFERASE KAPPA"/>
    <property type="match status" value="1"/>
</dbReference>
<name>A0A845F2J5_9BACL</name>
<organism evidence="8 9">
    <name type="scientific">Guptibacillus hwajinpoensis</name>
    <dbReference type="NCBI Taxonomy" id="208199"/>
    <lineage>
        <taxon>Bacteria</taxon>
        <taxon>Bacillati</taxon>
        <taxon>Bacillota</taxon>
        <taxon>Bacilli</taxon>
        <taxon>Bacillales</taxon>
        <taxon>Guptibacillaceae</taxon>
        <taxon>Guptibacillus</taxon>
    </lineage>
</organism>
<dbReference type="AlphaFoldDB" id="A0A845F2J5"/>
<evidence type="ECO:0000313" key="8">
    <source>
        <dbReference type="EMBL" id="MYL65262.1"/>
    </source>
</evidence>
<dbReference type="EMBL" id="WMEY01000006">
    <property type="protein sequence ID" value="MYL65262.1"/>
    <property type="molecule type" value="Genomic_DNA"/>
</dbReference>
<keyword evidence="5" id="KW-0676">Redox-active center</keyword>
<evidence type="ECO:0000259" key="7">
    <source>
        <dbReference type="Pfam" id="PF13462"/>
    </source>
</evidence>
<gene>
    <name evidence="8" type="ORF">GLW07_18045</name>
</gene>
<evidence type="ECO:0000256" key="3">
    <source>
        <dbReference type="ARBA" id="ARBA00023002"/>
    </source>
</evidence>
<evidence type="ECO:0000313" key="9">
    <source>
        <dbReference type="Proteomes" id="UP000447833"/>
    </source>
</evidence>
<keyword evidence="6" id="KW-0472">Membrane</keyword>
<feature type="transmembrane region" description="Helical" evidence="6">
    <location>
        <begin position="12"/>
        <end position="32"/>
    </location>
</feature>
<dbReference type="PANTHER" id="PTHR13887:SF14">
    <property type="entry name" value="DISULFIDE BOND FORMATION PROTEIN D"/>
    <property type="match status" value="1"/>
</dbReference>
<dbReference type="Pfam" id="PF13462">
    <property type="entry name" value="Thioredoxin_4"/>
    <property type="match status" value="1"/>
</dbReference>
<keyword evidence="6" id="KW-0812">Transmembrane</keyword>
<evidence type="ECO:0000256" key="1">
    <source>
        <dbReference type="ARBA" id="ARBA00005791"/>
    </source>
</evidence>
<proteinExistence type="inferred from homology"/>
<comment type="similarity">
    <text evidence="1">Belongs to the thioredoxin family. DsbA subfamily.</text>
</comment>
<evidence type="ECO:0000256" key="6">
    <source>
        <dbReference type="SAM" id="Phobius"/>
    </source>
</evidence>
<keyword evidence="6" id="KW-1133">Transmembrane helix</keyword>
<dbReference type="RefSeq" id="WP_160920628.1">
    <property type="nucleotide sequence ID" value="NZ_WMEY01000006.1"/>
</dbReference>
<keyword evidence="4" id="KW-1015">Disulfide bond</keyword>
<evidence type="ECO:0000256" key="2">
    <source>
        <dbReference type="ARBA" id="ARBA00022729"/>
    </source>
</evidence>